<evidence type="ECO:0000313" key="1">
    <source>
        <dbReference type="EMBL" id="OQX12812.1"/>
    </source>
</evidence>
<sequence>MNYCTQADIEARYGLAELTQLTDRNRTGTPDTTNVERAITDASAEIDGYLVGRHSLPFADVPPVLVRVACDLAVYHLFAARRSTGGVIDDVRNRYKDAVRLLENISNGKVLLGKADGQETPPAAPIAQRTRPKQDWCDCWRLD</sequence>
<dbReference type="Proteomes" id="UP000192491">
    <property type="component" value="Unassembled WGS sequence"/>
</dbReference>
<protein>
    <recommendedName>
        <fullName evidence="3">DUF1320 domain-containing protein</fullName>
    </recommendedName>
</protein>
<dbReference type="InterPro" id="IPR009752">
    <property type="entry name" value="Phage_Mu_GpJ"/>
</dbReference>
<dbReference type="EMBL" id="MTEJ01000058">
    <property type="protein sequence ID" value="OQX12812.1"/>
    <property type="molecule type" value="Genomic_DNA"/>
</dbReference>
<proteinExistence type="predicted"/>
<dbReference type="Pfam" id="PF07030">
    <property type="entry name" value="Phage_Mu_Gp36"/>
    <property type="match status" value="1"/>
</dbReference>
<evidence type="ECO:0000313" key="2">
    <source>
        <dbReference type="Proteomes" id="UP000192491"/>
    </source>
</evidence>
<comment type="caution">
    <text evidence="1">The sequence shown here is derived from an EMBL/GenBank/DDBJ whole genome shotgun (WGS) entry which is preliminary data.</text>
</comment>
<accession>A0A1Y1QSW3</accession>
<dbReference type="AlphaFoldDB" id="A0A1Y1QSW3"/>
<gene>
    <name evidence="1" type="ORF">BWK73_13940</name>
</gene>
<organism evidence="1 2">
    <name type="scientific">Thiothrix lacustris</name>
    <dbReference type="NCBI Taxonomy" id="525917"/>
    <lineage>
        <taxon>Bacteria</taxon>
        <taxon>Pseudomonadati</taxon>
        <taxon>Pseudomonadota</taxon>
        <taxon>Gammaproteobacteria</taxon>
        <taxon>Thiotrichales</taxon>
        <taxon>Thiotrichaceae</taxon>
        <taxon>Thiothrix</taxon>
    </lineage>
</organism>
<name>A0A1Y1QSW3_9GAMM</name>
<evidence type="ECO:0008006" key="3">
    <source>
        <dbReference type="Google" id="ProtNLM"/>
    </source>
</evidence>
<reference evidence="1 2" key="1">
    <citation type="submission" date="2017-01" db="EMBL/GenBank/DDBJ databases">
        <title>Novel large sulfur bacteria in the metagenomes of groundwater-fed chemosynthetic microbial mats in the Lake Huron basin.</title>
        <authorList>
            <person name="Sharrar A.M."/>
            <person name="Flood B.E."/>
            <person name="Bailey J.V."/>
            <person name="Jones D.S."/>
            <person name="Biddanda B."/>
            <person name="Ruberg S.A."/>
            <person name="Marcus D.N."/>
            <person name="Dick G.J."/>
        </authorList>
    </citation>
    <scope>NUCLEOTIDE SEQUENCE [LARGE SCALE GENOMIC DNA]</scope>
    <source>
        <strain evidence="1">A8</strain>
    </source>
</reference>